<dbReference type="AlphaFoldDB" id="G5A1Y6"/>
<evidence type="ECO:0000256" key="1">
    <source>
        <dbReference type="SAM" id="MobiDB-lite"/>
    </source>
</evidence>
<dbReference type="InParanoid" id="G5A1Y6"/>
<evidence type="ECO:0000313" key="2">
    <source>
        <dbReference type="EMBL" id="EGZ10934.1"/>
    </source>
</evidence>
<gene>
    <name evidence="2" type="ORF">PHYSODRAFT_337699</name>
</gene>
<feature type="region of interest" description="Disordered" evidence="1">
    <location>
        <begin position="1"/>
        <end position="24"/>
    </location>
</feature>
<proteinExistence type="predicted"/>
<keyword evidence="3" id="KW-1185">Reference proteome</keyword>
<dbReference type="Proteomes" id="UP000002640">
    <property type="component" value="Unassembled WGS sequence"/>
</dbReference>
<name>G5A1Y6_PHYSP</name>
<reference evidence="2 3" key="1">
    <citation type="journal article" date="2006" name="Science">
        <title>Phytophthora genome sequences uncover evolutionary origins and mechanisms of pathogenesis.</title>
        <authorList>
            <person name="Tyler B.M."/>
            <person name="Tripathy S."/>
            <person name="Zhang X."/>
            <person name="Dehal P."/>
            <person name="Jiang R.H."/>
            <person name="Aerts A."/>
            <person name="Arredondo F.D."/>
            <person name="Baxter L."/>
            <person name="Bensasson D."/>
            <person name="Beynon J.L."/>
            <person name="Chapman J."/>
            <person name="Damasceno C.M."/>
            <person name="Dorrance A.E."/>
            <person name="Dou D."/>
            <person name="Dickerman A.W."/>
            <person name="Dubchak I.L."/>
            <person name="Garbelotto M."/>
            <person name="Gijzen M."/>
            <person name="Gordon S.G."/>
            <person name="Govers F."/>
            <person name="Grunwald N.J."/>
            <person name="Huang W."/>
            <person name="Ivors K.L."/>
            <person name="Jones R.W."/>
            <person name="Kamoun S."/>
            <person name="Krampis K."/>
            <person name="Lamour K.H."/>
            <person name="Lee M.K."/>
            <person name="McDonald W.H."/>
            <person name="Medina M."/>
            <person name="Meijer H.J."/>
            <person name="Nordberg E.K."/>
            <person name="Maclean D.J."/>
            <person name="Ospina-Giraldo M.D."/>
            <person name="Morris P.F."/>
            <person name="Phuntumart V."/>
            <person name="Putnam N.H."/>
            <person name="Rash S."/>
            <person name="Rose J.K."/>
            <person name="Sakihama Y."/>
            <person name="Salamov A.A."/>
            <person name="Savidor A."/>
            <person name="Scheuring C.F."/>
            <person name="Smith B.M."/>
            <person name="Sobral B.W."/>
            <person name="Terry A."/>
            <person name="Torto-Alalibo T.A."/>
            <person name="Win J."/>
            <person name="Xu Z."/>
            <person name="Zhang H."/>
            <person name="Grigoriev I.V."/>
            <person name="Rokhsar D.S."/>
            <person name="Boore J.L."/>
        </authorList>
    </citation>
    <scope>NUCLEOTIDE SEQUENCE [LARGE SCALE GENOMIC DNA]</scope>
    <source>
        <strain evidence="2 3">P6497</strain>
    </source>
</reference>
<protein>
    <submittedName>
        <fullName evidence="2">Uncharacterized protein</fullName>
    </submittedName>
</protein>
<dbReference type="GeneID" id="20647433"/>
<dbReference type="KEGG" id="psoj:PHYSODRAFT_337699"/>
<dbReference type="RefSeq" id="XP_009533679.1">
    <property type="nucleotide sequence ID" value="XM_009535384.1"/>
</dbReference>
<organism evidence="2 3">
    <name type="scientific">Phytophthora sojae (strain P6497)</name>
    <name type="common">Soybean stem and root rot agent</name>
    <name type="synonym">Phytophthora megasperma f. sp. glycines</name>
    <dbReference type="NCBI Taxonomy" id="1094619"/>
    <lineage>
        <taxon>Eukaryota</taxon>
        <taxon>Sar</taxon>
        <taxon>Stramenopiles</taxon>
        <taxon>Oomycota</taxon>
        <taxon>Peronosporomycetes</taxon>
        <taxon>Peronosporales</taxon>
        <taxon>Peronosporaceae</taxon>
        <taxon>Phytophthora</taxon>
    </lineage>
</organism>
<evidence type="ECO:0000313" key="3">
    <source>
        <dbReference type="Proteomes" id="UP000002640"/>
    </source>
</evidence>
<dbReference type="EMBL" id="JH159158">
    <property type="protein sequence ID" value="EGZ10934.1"/>
    <property type="molecule type" value="Genomic_DNA"/>
</dbReference>
<sequence length="103" mass="11935">MSKATAVAGIGVRKHTANAREKEQNKTIDRLLQEKHKLAQQLAEVKHKLHHQHAEERYRLLKQHAFEKRGLVDQLIQQHAKNLKLDKELRQAKLAMVFSEDSA</sequence>
<accession>G5A1Y6</accession>